<organism evidence="3 4">
    <name type="scientific">Linderina pennispora</name>
    <dbReference type="NCBI Taxonomy" id="61395"/>
    <lineage>
        <taxon>Eukaryota</taxon>
        <taxon>Fungi</taxon>
        <taxon>Fungi incertae sedis</taxon>
        <taxon>Zoopagomycota</taxon>
        <taxon>Kickxellomycotina</taxon>
        <taxon>Kickxellomycetes</taxon>
        <taxon>Kickxellales</taxon>
        <taxon>Kickxellaceae</taxon>
        <taxon>Linderina</taxon>
    </lineage>
</organism>
<dbReference type="GeneID" id="63807207"/>
<feature type="domain" description="Rhodanese" evidence="2">
    <location>
        <begin position="267"/>
        <end position="360"/>
    </location>
</feature>
<dbReference type="SUPFAM" id="SSF52821">
    <property type="entry name" value="Rhodanese/Cell cycle control phosphatase"/>
    <property type="match status" value="1"/>
</dbReference>
<dbReference type="Gene3D" id="3.40.250.10">
    <property type="entry name" value="Rhodanese-like domain"/>
    <property type="match status" value="1"/>
</dbReference>
<evidence type="ECO:0000313" key="4">
    <source>
        <dbReference type="Proteomes" id="UP000193922"/>
    </source>
</evidence>
<evidence type="ECO:0000313" key="3">
    <source>
        <dbReference type="EMBL" id="ORX67616.1"/>
    </source>
</evidence>
<name>A0A1Y1W2W4_9FUNG</name>
<accession>A0A1Y1W2W4</accession>
<dbReference type="Pfam" id="PF17773">
    <property type="entry name" value="UPF0176_N"/>
    <property type="match status" value="1"/>
</dbReference>
<protein>
    <recommendedName>
        <fullName evidence="2">Rhodanese domain-containing protein</fullName>
    </recommendedName>
</protein>
<gene>
    <name evidence="3" type="ORF">DL89DRAFT_294757</name>
</gene>
<dbReference type="SMART" id="SM00450">
    <property type="entry name" value="RHOD"/>
    <property type="match status" value="1"/>
</dbReference>
<dbReference type="InterPro" id="IPR036873">
    <property type="entry name" value="Rhodanese-like_dom_sf"/>
</dbReference>
<evidence type="ECO:0000256" key="1">
    <source>
        <dbReference type="SAM" id="MobiDB-lite"/>
    </source>
</evidence>
<dbReference type="Pfam" id="PF00581">
    <property type="entry name" value="Rhodanese"/>
    <property type="match status" value="1"/>
</dbReference>
<dbReference type="InterPro" id="IPR040503">
    <property type="entry name" value="TRHO_N"/>
</dbReference>
<dbReference type="NCBIfam" id="NF001133">
    <property type="entry name" value="PRK00142.1-1"/>
    <property type="match status" value="1"/>
</dbReference>
<reference evidence="3 4" key="1">
    <citation type="submission" date="2016-07" db="EMBL/GenBank/DDBJ databases">
        <title>Pervasive Adenine N6-methylation of Active Genes in Fungi.</title>
        <authorList>
            <consortium name="DOE Joint Genome Institute"/>
            <person name="Mondo S.J."/>
            <person name="Dannebaum R.O."/>
            <person name="Kuo R.C."/>
            <person name="Labutti K."/>
            <person name="Haridas S."/>
            <person name="Kuo A."/>
            <person name="Salamov A."/>
            <person name="Ahrendt S.R."/>
            <person name="Lipzen A."/>
            <person name="Sullivan W."/>
            <person name="Andreopoulos W.B."/>
            <person name="Clum A."/>
            <person name="Lindquist E."/>
            <person name="Daum C."/>
            <person name="Ramamoorthy G.K."/>
            <person name="Gryganskyi A."/>
            <person name="Culley D."/>
            <person name="Magnuson J.K."/>
            <person name="James T.Y."/>
            <person name="O'Malley M.A."/>
            <person name="Stajich J.E."/>
            <person name="Spatafora J.W."/>
            <person name="Visel A."/>
            <person name="Grigoriev I.V."/>
        </authorList>
    </citation>
    <scope>NUCLEOTIDE SEQUENCE [LARGE SCALE GENOMIC DNA]</scope>
    <source>
        <strain evidence="3 4">ATCC 12442</strain>
    </source>
</reference>
<dbReference type="Gene3D" id="3.30.70.100">
    <property type="match status" value="1"/>
</dbReference>
<evidence type="ECO:0000259" key="2">
    <source>
        <dbReference type="PROSITE" id="PS50206"/>
    </source>
</evidence>
<dbReference type="Proteomes" id="UP000193922">
    <property type="component" value="Unassembled WGS sequence"/>
</dbReference>
<dbReference type="PROSITE" id="PS50206">
    <property type="entry name" value="RHODANESE_3"/>
    <property type="match status" value="1"/>
</dbReference>
<dbReference type="InterPro" id="IPR022111">
    <property type="entry name" value="Rhodanese_C"/>
</dbReference>
<dbReference type="Pfam" id="PF12368">
    <property type="entry name" value="Rhodanese_C"/>
    <property type="match status" value="1"/>
</dbReference>
<dbReference type="RefSeq" id="XP_040741503.1">
    <property type="nucleotide sequence ID" value="XM_040890559.1"/>
</dbReference>
<proteinExistence type="predicted"/>
<dbReference type="PANTHER" id="PTHR43846">
    <property type="entry name" value="UPF0176 PROTEIN YCEA"/>
    <property type="match status" value="1"/>
</dbReference>
<feature type="region of interest" description="Disordered" evidence="1">
    <location>
        <begin position="108"/>
        <end position="127"/>
    </location>
</feature>
<comment type="caution">
    <text evidence="3">The sequence shown here is derived from an EMBL/GenBank/DDBJ whole genome shotgun (WGS) entry which is preliminary data.</text>
</comment>
<keyword evidence="4" id="KW-1185">Reference proteome</keyword>
<sequence length="475" mass="52762">MSIALVSMDGTLNLDLTESGQRLLDGANTQRPGVFRIQAQMFSMLDSLTVALHSAPLPAQAVFSDNHGHVQSFACAPKPRFGQIGGTATVAADRGRLLAHFARPAPSSSPYLHKSQGPLAPHPAAIDQPYPTAGTDGFLTISFYSFFNIPSEHVQPARDKIQNEWSTDLGIVGRIYICEQGINAQLSVPQENALKLRQWLEDSQMFRGRIPKFNWAIDHRKSFKALHVRVRPLVATGAPLRLEELAHEPEYLSPEAWENELNQIKESGAQPLLIDMRNNYEFRIGRFEGAVCPDVDTFRDEMAVVRDLCADKNTPIHMYCAGGIRCSVAGAILKSEGYANVKTLKGGVIAYGRHIREQQSPQSIFHGKNFTFDKRLGEEVTSEILTKCDQCGGPCDVFTNCANTSCNLLFVQCEKCAEKHKHTCGNELCIERAGMSHDELIKNRMPPLWDYRTRVRPEEAFGPDGIARPKKKMTA</sequence>
<dbReference type="EMBL" id="MCFD01000012">
    <property type="protein sequence ID" value="ORX67616.1"/>
    <property type="molecule type" value="Genomic_DNA"/>
</dbReference>
<dbReference type="AlphaFoldDB" id="A0A1Y1W2W4"/>
<dbReference type="STRING" id="61395.A0A1Y1W2W4"/>
<dbReference type="OrthoDB" id="25002at2759"/>
<dbReference type="InterPro" id="IPR001763">
    <property type="entry name" value="Rhodanese-like_dom"/>
</dbReference>
<dbReference type="PANTHER" id="PTHR43846:SF1">
    <property type="entry name" value="TRNA URIDINE(34) HYDROXYLASE"/>
    <property type="match status" value="1"/>
</dbReference>